<dbReference type="GO" id="GO:0007169">
    <property type="term" value="P:cell surface receptor protein tyrosine kinase signaling pathway"/>
    <property type="evidence" value="ECO:0007669"/>
    <property type="project" value="TreeGrafter"/>
</dbReference>
<dbReference type="SUPFAM" id="SSF56112">
    <property type="entry name" value="Protein kinase-like (PK-like)"/>
    <property type="match status" value="1"/>
</dbReference>
<dbReference type="OrthoDB" id="6718656at2759"/>
<feature type="non-terminal residue" evidence="10">
    <location>
        <position position="227"/>
    </location>
</feature>
<reference evidence="10" key="1">
    <citation type="submission" date="2021-06" db="EMBL/GenBank/DDBJ databases">
        <authorList>
            <person name="Kallberg Y."/>
            <person name="Tangrot J."/>
            <person name="Rosling A."/>
        </authorList>
    </citation>
    <scope>NUCLEOTIDE SEQUENCE</scope>
    <source>
        <strain evidence="10">FL130A</strain>
    </source>
</reference>
<proteinExistence type="predicted"/>
<evidence type="ECO:0000256" key="5">
    <source>
        <dbReference type="ARBA" id="ARBA00022840"/>
    </source>
</evidence>
<keyword evidence="8" id="KW-0675">Receptor</keyword>
<protein>
    <submittedName>
        <fullName evidence="10">7627_t:CDS:1</fullName>
    </submittedName>
</protein>
<dbReference type="GO" id="GO:0043235">
    <property type="term" value="C:receptor complex"/>
    <property type="evidence" value="ECO:0007669"/>
    <property type="project" value="TreeGrafter"/>
</dbReference>
<evidence type="ECO:0000313" key="11">
    <source>
        <dbReference type="Proteomes" id="UP000789508"/>
    </source>
</evidence>
<gene>
    <name evidence="10" type="ORF">ALEPTO_LOCUS12258</name>
</gene>
<feature type="domain" description="Protein kinase" evidence="9">
    <location>
        <begin position="1"/>
        <end position="227"/>
    </location>
</feature>
<dbReference type="GO" id="GO:0004714">
    <property type="term" value="F:transmembrane receptor protein tyrosine kinase activity"/>
    <property type="evidence" value="ECO:0007669"/>
    <property type="project" value="TreeGrafter"/>
</dbReference>
<evidence type="ECO:0000256" key="6">
    <source>
        <dbReference type="ARBA" id="ARBA00022989"/>
    </source>
</evidence>
<dbReference type="GO" id="GO:0005886">
    <property type="term" value="C:plasma membrane"/>
    <property type="evidence" value="ECO:0007669"/>
    <property type="project" value="TreeGrafter"/>
</dbReference>
<keyword evidence="4" id="KW-0547">Nucleotide-binding</keyword>
<dbReference type="PANTHER" id="PTHR24416:SF550">
    <property type="entry name" value="FIBROBLAST GROWTH FACTOR RECEPTOR HOMOLOG 1-RELATED"/>
    <property type="match status" value="1"/>
</dbReference>
<dbReference type="Proteomes" id="UP000789508">
    <property type="component" value="Unassembled WGS sequence"/>
</dbReference>
<dbReference type="PROSITE" id="PS50011">
    <property type="entry name" value="PROTEIN_KINASE_DOM"/>
    <property type="match status" value="1"/>
</dbReference>
<dbReference type="GO" id="GO:0005524">
    <property type="term" value="F:ATP binding"/>
    <property type="evidence" value="ECO:0007669"/>
    <property type="project" value="UniProtKB-KW"/>
</dbReference>
<dbReference type="InterPro" id="IPR050122">
    <property type="entry name" value="RTK"/>
</dbReference>
<keyword evidence="3" id="KW-0732">Signal</keyword>
<comment type="subcellular location">
    <subcellularLocation>
        <location evidence="1">Membrane</location>
    </subcellularLocation>
</comment>
<keyword evidence="6" id="KW-1133">Transmembrane helix</keyword>
<evidence type="ECO:0000256" key="7">
    <source>
        <dbReference type="ARBA" id="ARBA00023136"/>
    </source>
</evidence>
<dbReference type="Gene3D" id="1.10.510.10">
    <property type="entry name" value="Transferase(Phosphotransferase) domain 1"/>
    <property type="match status" value="1"/>
</dbReference>
<organism evidence="10 11">
    <name type="scientific">Ambispora leptoticha</name>
    <dbReference type="NCBI Taxonomy" id="144679"/>
    <lineage>
        <taxon>Eukaryota</taxon>
        <taxon>Fungi</taxon>
        <taxon>Fungi incertae sedis</taxon>
        <taxon>Mucoromycota</taxon>
        <taxon>Glomeromycotina</taxon>
        <taxon>Glomeromycetes</taxon>
        <taxon>Archaeosporales</taxon>
        <taxon>Ambisporaceae</taxon>
        <taxon>Ambispora</taxon>
    </lineage>
</organism>
<comment type="caution">
    <text evidence="10">The sequence shown here is derived from an EMBL/GenBank/DDBJ whole genome shotgun (WGS) entry which is preliminary data.</text>
</comment>
<dbReference type="InterPro" id="IPR000719">
    <property type="entry name" value="Prot_kinase_dom"/>
</dbReference>
<evidence type="ECO:0000256" key="8">
    <source>
        <dbReference type="ARBA" id="ARBA00023170"/>
    </source>
</evidence>
<evidence type="ECO:0000256" key="3">
    <source>
        <dbReference type="ARBA" id="ARBA00022729"/>
    </source>
</evidence>
<accession>A0A9N9I569</accession>
<dbReference type="Pfam" id="PF07714">
    <property type="entry name" value="PK_Tyr_Ser-Thr"/>
    <property type="match status" value="1"/>
</dbReference>
<dbReference type="InterPro" id="IPR001245">
    <property type="entry name" value="Ser-Thr/Tyr_kinase_cat_dom"/>
</dbReference>
<sequence>FKNIKYLAKGGFGTIHSATWIQGPRWKEAPVWKRVAGHYYGRCGPTQVALKTLDHSAKMTSDFLQELLRHQEMLFPHWISKIIYCFGITQDPKTQNYVLVVDYASEGDLHSYLEKNSAKITWAQKLEILGEVASALVDIHRKDLVHGDLHTGNILVGMALSHASGFGNSPTDINDKKWREYLQRITESSKQQKFSVHPDAVYSSRLLDCPVRRKVKRLMTKSVGNES</sequence>
<dbReference type="AlphaFoldDB" id="A0A9N9I569"/>
<evidence type="ECO:0000256" key="4">
    <source>
        <dbReference type="ARBA" id="ARBA00022741"/>
    </source>
</evidence>
<dbReference type="InterPro" id="IPR011009">
    <property type="entry name" value="Kinase-like_dom_sf"/>
</dbReference>
<keyword evidence="11" id="KW-1185">Reference proteome</keyword>
<keyword evidence="2" id="KW-0812">Transmembrane</keyword>
<evidence type="ECO:0000259" key="9">
    <source>
        <dbReference type="PROSITE" id="PS50011"/>
    </source>
</evidence>
<name>A0A9N9I569_9GLOM</name>
<evidence type="ECO:0000313" key="10">
    <source>
        <dbReference type="EMBL" id="CAG8720858.1"/>
    </source>
</evidence>
<evidence type="ECO:0000256" key="2">
    <source>
        <dbReference type="ARBA" id="ARBA00022692"/>
    </source>
</evidence>
<keyword evidence="5" id="KW-0067">ATP-binding</keyword>
<dbReference type="PANTHER" id="PTHR24416">
    <property type="entry name" value="TYROSINE-PROTEIN KINASE RECEPTOR"/>
    <property type="match status" value="1"/>
</dbReference>
<keyword evidence="7" id="KW-0472">Membrane</keyword>
<dbReference type="EMBL" id="CAJVPS010026173">
    <property type="protein sequence ID" value="CAG8720858.1"/>
    <property type="molecule type" value="Genomic_DNA"/>
</dbReference>
<evidence type="ECO:0000256" key="1">
    <source>
        <dbReference type="ARBA" id="ARBA00004370"/>
    </source>
</evidence>